<reference evidence="5 6" key="1">
    <citation type="submission" date="2015-09" db="EMBL/GenBank/DDBJ databases">
        <title>Draft genome sequence of Hydrogenibacillus schlegelii DSM 2000.</title>
        <authorList>
            <person name="Hemp J."/>
        </authorList>
    </citation>
    <scope>NUCLEOTIDE SEQUENCE [LARGE SCALE GENOMIC DNA]</scope>
    <source>
        <strain evidence="5 6">MA 48</strain>
    </source>
</reference>
<gene>
    <name evidence="5" type="ORF">SA87_08725</name>
</gene>
<dbReference type="EMBL" id="JXBB01000012">
    <property type="protein sequence ID" value="OAR04614.1"/>
    <property type="molecule type" value="Genomic_DNA"/>
</dbReference>
<proteinExistence type="inferred from homology"/>
<evidence type="ECO:0000256" key="3">
    <source>
        <dbReference type="SAM" id="MobiDB-lite"/>
    </source>
</evidence>
<dbReference type="InterPro" id="IPR027383">
    <property type="entry name" value="Znf_put"/>
</dbReference>
<comment type="similarity">
    <text evidence="1">Belongs to the zinc-associated anti-sigma factor (ZAS) superfamily. Anti-sigma-W factor family.</text>
</comment>
<name>A0A179IT36_HYDSH</name>
<dbReference type="STRING" id="1484.SA87_08725"/>
<feature type="region of interest" description="Disordered" evidence="3">
    <location>
        <begin position="327"/>
        <end position="347"/>
    </location>
</feature>
<evidence type="ECO:0000256" key="2">
    <source>
        <dbReference type="ARBA" id="ARBA00024438"/>
    </source>
</evidence>
<dbReference type="Proteomes" id="UP000243024">
    <property type="component" value="Unassembled WGS sequence"/>
</dbReference>
<keyword evidence="6" id="KW-1185">Reference proteome</keyword>
<accession>A0A179IT36</accession>
<dbReference type="InterPro" id="IPR041916">
    <property type="entry name" value="Anti_sigma_zinc_sf"/>
</dbReference>
<dbReference type="OrthoDB" id="2662941at2"/>
<sequence>MKDRGVFFVFPAPGACPPEERWVDWALGRLGPEEAAALERHAAGCPVCAERRSAWAALAAALPEAARAAYAGIDPGVGQVEPGAAPEDRAGAADGSPGAGGLLSPTGPPGSTGPGGSVRPVGTDGTVGSADPAVARRLRRLSRRLRRELLRLRLGVAVRRAVVWLGGAALVAAGAWHQIGPSLAVQTAPPATAWPPVVADAGRRHADREIAASPPAIGAAAGFSEAYAPREGAEAGRPPSGGTSARSAAFVAFGTGFEAGTPSGAKAAEAMARRAGGLGRPAAHPAASGCAGPAAVVFVSDPGRHFHPAEDGGGPVAVVVFCLEEDGDDMGELPGPGRPDRPFGGGR</sequence>
<feature type="region of interest" description="Disordered" evidence="3">
    <location>
        <begin position="79"/>
        <end position="131"/>
    </location>
</feature>
<evidence type="ECO:0000259" key="4">
    <source>
        <dbReference type="Pfam" id="PF13490"/>
    </source>
</evidence>
<dbReference type="AlphaFoldDB" id="A0A179IT36"/>
<evidence type="ECO:0000313" key="5">
    <source>
        <dbReference type="EMBL" id="OAR04614.1"/>
    </source>
</evidence>
<dbReference type="Pfam" id="PF13490">
    <property type="entry name" value="zf-HC2"/>
    <property type="match status" value="1"/>
</dbReference>
<evidence type="ECO:0000256" key="1">
    <source>
        <dbReference type="ARBA" id="ARBA00024353"/>
    </source>
</evidence>
<comment type="caution">
    <text evidence="5">The sequence shown here is derived from an EMBL/GenBank/DDBJ whole genome shotgun (WGS) entry which is preliminary data.</text>
</comment>
<feature type="domain" description="Putative zinc-finger" evidence="4">
    <location>
        <begin position="22"/>
        <end position="49"/>
    </location>
</feature>
<dbReference type="RefSeq" id="WP_066199749.1">
    <property type="nucleotide sequence ID" value="NZ_JBDOQL010000174.1"/>
</dbReference>
<evidence type="ECO:0000313" key="6">
    <source>
        <dbReference type="Proteomes" id="UP000243024"/>
    </source>
</evidence>
<dbReference type="Gene3D" id="1.10.10.1320">
    <property type="entry name" value="Anti-sigma factor, zinc-finger domain"/>
    <property type="match status" value="1"/>
</dbReference>
<organism evidence="5 6">
    <name type="scientific">Hydrogenibacillus schlegelii</name>
    <name type="common">Bacillus schlegelii</name>
    <dbReference type="NCBI Taxonomy" id="1484"/>
    <lineage>
        <taxon>Bacteria</taxon>
        <taxon>Bacillati</taxon>
        <taxon>Bacillota</taxon>
        <taxon>Bacilli</taxon>
        <taxon>Bacillales</taxon>
        <taxon>Bacillales Family X. Incertae Sedis</taxon>
        <taxon>Hydrogenibacillus</taxon>
    </lineage>
</organism>
<protein>
    <recommendedName>
        <fullName evidence="2">Anti-sigma-W factor RsiW</fullName>
    </recommendedName>
</protein>